<protein>
    <submittedName>
        <fullName evidence="1">Uncharacterized protein</fullName>
    </submittedName>
</protein>
<sequence length="212" mass="23540">MYAGPCREIAAGFHFKPQGRILFLVWIGVVKLPGLELAQGNRGNPTQVGNGGSIERWLLTMSGFNPYALTSGDVIDRDWHLPIGRDDADLCMPTTDIHLGRTTTTEKPLLLYEENRGVKSDRCSSARAKRFEDLLNRCVHLPFYYAGFHGNELKFGAPFVVRMMRLSGTVPVPDRVIRAPVSAVGYDTCLVLPTYLFGCRCVMLVSRTGYVA</sequence>
<evidence type="ECO:0000313" key="1">
    <source>
        <dbReference type="EMBL" id="TFK29460.1"/>
    </source>
</evidence>
<evidence type="ECO:0000313" key="2">
    <source>
        <dbReference type="Proteomes" id="UP000307440"/>
    </source>
</evidence>
<name>A0A5C3L9M3_COPMA</name>
<proteinExistence type="predicted"/>
<accession>A0A5C3L9M3</accession>
<dbReference type="AlphaFoldDB" id="A0A5C3L9M3"/>
<reference evidence="1 2" key="1">
    <citation type="journal article" date="2019" name="Nat. Ecol. Evol.">
        <title>Megaphylogeny resolves global patterns of mushroom evolution.</title>
        <authorList>
            <person name="Varga T."/>
            <person name="Krizsan K."/>
            <person name="Foldi C."/>
            <person name="Dima B."/>
            <person name="Sanchez-Garcia M."/>
            <person name="Sanchez-Ramirez S."/>
            <person name="Szollosi G.J."/>
            <person name="Szarkandi J.G."/>
            <person name="Papp V."/>
            <person name="Albert L."/>
            <person name="Andreopoulos W."/>
            <person name="Angelini C."/>
            <person name="Antonin V."/>
            <person name="Barry K.W."/>
            <person name="Bougher N.L."/>
            <person name="Buchanan P."/>
            <person name="Buyck B."/>
            <person name="Bense V."/>
            <person name="Catcheside P."/>
            <person name="Chovatia M."/>
            <person name="Cooper J."/>
            <person name="Damon W."/>
            <person name="Desjardin D."/>
            <person name="Finy P."/>
            <person name="Geml J."/>
            <person name="Haridas S."/>
            <person name="Hughes K."/>
            <person name="Justo A."/>
            <person name="Karasinski D."/>
            <person name="Kautmanova I."/>
            <person name="Kiss B."/>
            <person name="Kocsube S."/>
            <person name="Kotiranta H."/>
            <person name="LaButti K.M."/>
            <person name="Lechner B.E."/>
            <person name="Liimatainen K."/>
            <person name="Lipzen A."/>
            <person name="Lukacs Z."/>
            <person name="Mihaltcheva S."/>
            <person name="Morgado L.N."/>
            <person name="Niskanen T."/>
            <person name="Noordeloos M.E."/>
            <person name="Ohm R.A."/>
            <person name="Ortiz-Santana B."/>
            <person name="Ovrebo C."/>
            <person name="Racz N."/>
            <person name="Riley R."/>
            <person name="Savchenko A."/>
            <person name="Shiryaev A."/>
            <person name="Soop K."/>
            <person name="Spirin V."/>
            <person name="Szebenyi C."/>
            <person name="Tomsovsky M."/>
            <person name="Tulloss R.E."/>
            <person name="Uehling J."/>
            <person name="Grigoriev I.V."/>
            <person name="Vagvolgyi C."/>
            <person name="Papp T."/>
            <person name="Martin F.M."/>
            <person name="Miettinen O."/>
            <person name="Hibbett D.S."/>
            <person name="Nagy L.G."/>
        </authorList>
    </citation>
    <scope>NUCLEOTIDE SEQUENCE [LARGE SCALE GENOMIC DNA]</scope>
    <source>
        <strain evidence="1 2">CBS 121175</strain>
    </source>
</reference>
<keyword evidence="2" id="KW-1185">Reference proteome</keyword>
<gene>
    <name evidence="1" type="ORF">FA15DRAFT_651977</name>
</gene>
<dbReference type="EMBL" id="ML210149">
    <property type="protein sequence ID" value="TFK29460.1"/>
    <property type="molecule type" value="Genomic_DNA"/>
</dbReference>
<organism evidence="1 2">
    <name type="scientific">Coprinopsis marcescibilis</name>
    <name type="common">Agaric fungus</name>
    <name type="synonym">Psathyrella marcescibilis</name>
    <dbReference type="NCBI Taxonomy" id="230819"/>
    <lineage>
        <taxon>Eukaryota</taxon>
        <taxon>Fungi</taxon>
        <taxon>Dikarya</taxon>
        <taxon>Basidiomycota</taxon>
        <taxon>Agaricomycotina</taxon>
        <taxon>Agaricomycetes</taxon>
        <taxon>Agaricomycetidae</taxon>
        <taxon>Agaricales</taxon>
        <taxon>Agaricineae</taxon>
        <taxon>Psathyrellaceae</taxon>
        <taxon>Coprinopsis</taxon>
    </lineage>
</organism>
<dbReference type="Proteomes" id="UP000307440">
    <property type="component" value="Unassembled WGS sequence"/>
</dbReference>